<dbReference type="PRINTS" id="PR00986">
    <property type="entry name" value="TRNASYNTHVAL"/>
</dbReference>
<dbReference type="InterPro" id="IPR014729">
    <property type="entry name" value="Rossmann-like_a/b/a_fold"/>
</dbReference>
<keyword evidence="8" id="KW-1133">Transmembrane helix</keyword>
<protein>
    <recommendedName>
        <fullName evidence="1">valine--tRNA ligase</fullName>
        <ecNumber evidence="1">6.1.1.9</ecNumber>
    </recommendedName>
    <alternativeName>
        <fullName evidence="7">Valyl-tRNA synthetase</fullName>
    </alternativeName>
</protein>
<accession>A0A382LRV1</accession>
<dbReference type="Gene3D" id="1.10.730.10">
    <property type="entry name" value="Isoleucyl-tRNA Synthetase, Domain 1"/>
    <property type="match status" value="1"/>
</dbReference>
<feature type="non-terminal residue" evidence="10">
    <location>
        <position position="1"/>
    </location>
</feature>
<dbReference type="InterPro" id="IPR002303">
    <property type="entry name" value="Valyl-tRNA_ligase"/>
</dbReference>
<dbReference type="EC" id="6.1.1.9" evidence="1"/>
<dbReference type="PANTHER" id="PTHR11946">
    <property type="entry name" value="VALYL-TRNA SYNTHETASES"/>
    <property type="match status" value="1"/>
</dbReference>
<feature type="domain" description="Aminoacyl-tRNA synthetase class Ia" evidence="9">
    <location>
        <begin position="3"/>
        <end position="184"/>
    </location>
</feature>
<dbReference type="GO" id="GO:0006438">
    <property type="term" value="P:valyl-tRNA aminoacylation"/>
    <property type="evidence" value="ECO:0007669"/>
    <property type="project" value="InterPro"/>
</dbReference>
<keyword evidence="2" id="KW-0436">Ligase</keyword>
<dbReference type="SUPFAM" id="SSF52374">
    <property type="entry name" value="Nucleotidylyl transferase"/>
    <property type="match status" value="1"/>
</dbReference>
<name>A0A382LRV1_9ZZZZ</name>
<dbReference type="PANTHER" id="PTHR11946:SF93">
    <property type="entry name" value="VALINE--TRNA LIGASE, CHLOROPLASTIC_MITOCHONDRIAL 2"/>
    <property type="match status" value="1"/>
</dbReference>
<dbReference type="AlphaFoldDB" id="A0A382LRV1"/>
<evidence type="ECO:0000313" key="10">
    <source>
        <dbReference type="EMBL" id="SVC37812.1"/>
    </source>
</evidence>
<keyword evidence="5" id="KW-0648">Protein biosynthesis</keyword>
<dbReference type="Gene3D" id="3.40.50.620">
    <property type="entry name" value="HUPs"/>
    <property type="match status" value="1"/>
</dbReference>
<evidence type="ECO:0000256" key="5">
    <source>
        <dbReference type="ARBA" id="ARBA00022917"/>
    </source>
</evidence>
<reference evidence="10" key="1">
    <citation type="submission" date="2018-05" db="EMBL/GenBank/DDBJ databases">
        <authorList>
            <person name="Lanie J.A."/>
            <person name="Ng W.-L."/>
            <person name="Kazmierczak K.M."/>
            <person name="Andrzejewski T.M."/>
            <person name="Davidsen T.M."/>
            <person name="Wayne K.J."/>
            <person name="Tettelin H."/>
            <person name="Glass J.I."/>
            <person name="Rusch D."/>
            <person name="Podicherti R."/>
            <person name="Tsui H.-C.T."/>
            <person name="Winkler M.E."/>
        </authorList>
    </citation>
    <scope>NUCLEOTIDE SEQUENCE</scope>
</reference>
<dbReference type="InterPro" id="IPR002300">
    <property type="entry name" value="aa-tRNA-synth_Ia"/>
</dbReference>
<dbReference type="GO" id="GO:0005829">
    <property type="term" value="C:cytosol"/>
    <property type="evidence" value="ECO:0007669"/>
    <property type="project" value="TreeGrafter"/>
</dbReference>
<evidence type="ECO:0000256" key="7">
    <source>
        <dbReference type="ARBA" id="ARBA00029936"/>
    </source>
</evidence>
<evidence type="ECO:0000256" key="3">
    <source>
        <dbReference type="ARBA" id="ARBA00022741"/>
    </source>
</evidence>
<proteinExistence type="predicted"/>
<evidence type="ECO:0000256" key="6">
    <source>
        <dbReference type="ARBA" id="ARBA00023146"/>
    </source>
</evidence>
<dbReference type="EMBL" id="UINC01087982">
    <property type="protein sequence ID" value="SVC37812.1"/>
    <property type="molecule type" value="Genomic_DNA"/>
</dbReference>
<sequence length="208" mass="24335">KNWEKTFFEWMDNIQPWCISRQIWWGHQIPAWYGPDGKIFVAVDEKTALEEANHFYKKKTPLTRDADVLDTWFSSSLWPFSTLGWPDKTAELKKYYPTNVLVTGFDIIFFWVARMLMMGLHVMKKPPFQEVFVHALVRDEKGQKMSKSKGNVIDPLKLIEEYGTDALRFTLTALLAPGRDVKLSVSRIAGYRNFVTKLWNASRFCQMN</sequence>
<keyword evidence="8" id="KW-0472">Membrane</keyword>
<dbReference type="GO" id="GO:0005524">
    <property type="term" value="F:ATP binding"/>
    <property type="evidence" value="ECO:0007669"/>
    <property type="project" value="UniProtKB-KW"/>
</dbReference>
<evidence type="ECO:0000256" key="8">
    <source>
        <dbReference type="SAM" id="Phobius"/>
    </source>
</evidence>
<evidence type="ECO:0000256" key="4">
    <source>
        <dbReference type="ARBA" id="ARBA00022840"/>
    </source>
</evidence>
<feature type="transmembrane region" description="Helical" evidence="8">
    <location>
        <begin position="95"/>
        <end position="116"/>
    </location>
</feature>
<evidence type="ECO:0000256" key="2">
    <source>
        <dbReference type="ARBA" id="ARBA00022598"/>
    </source>
</evidence>
<keyword evidence="4" id="KW-0067">ATP-binding</keyword>
<keyword evidence="6" id="KW-0030">Aminoacyl-tRNA synthetase</keyword>
<dbReference type="GO" id="GO:0004832">
    <property type="term" value="F:valine-tRNA ligase activity"/>
    <property type="evidence" value="ECO:0007669"/>
    <property type="project" value="UniProtKB-EC"/>
</dbReference>
<keyword evidence="8" id="KW-0812">Transmembrane</keyword>
<evidence type="ECO:0000259" key="9">
    <source>
        <dbReference type="Pfam" id="PF00133"/>
    </source>
</evidence>
<feature type="non-terminal residue" evidence="10">
    <location>
        <position position="208"/>
    </location>
</feature>
<evidence type="ECO:0000256" key="1">
    <source>
        <dbReference type="ARBA" id="ARBA00013169"/>
    </source>
</evidence>
<organism evidence="10">
    <name type="scientific">marine metagenome</name>
    <dbReference type="NCBI Taxonomy" id="408172"/>
    <lineage>
        <taxon>unclassified sequences</taxon>
        <taxon>metagenomes</taxon>
        <taxon>ecological metagenomes</taxon>
    </lineage>
</organism>
<gene>
    <name evidence="10" type="ORF">METZ01_LOCUS290666</name>
</gene>
<dbReference type="Pfam" id="PF00133">
    <property type="entry name" value="tRNA-synt_1"/>
    <property type="match status" value="1"/>
</dbReference>
<keyword evidence="3" id="KW-0547">Nucleotide-binding</keyword>